<name>A0A6J6DCH9_9ZZZZ</name>
<dbReference type="InterPro" id="IPR036890">
    <property type="entry name" value="HATPase_C_sf"/>
</dbReference>
<evidence type="ECO:0000259" key="4">
    <source>
        <dbReference type="Pfam" id="PF02518"/>
    </source>
</evidence>
<feature type="transmembrane region" description="Helical" evidence="3">
    <location>
        <begin position="78"/>
        <end position="96"/>
    </location>
</feature>
<sequence>MALKRPVSAKSYSVSRVNQLIASIYSFLLVAVVSEALVNGFRQLEHLNTKVFVASVALLAFLVVGFLISHFAFQSSMFWFRAIPVLTLVLLATWPLHYDSFTLLPESFKPWIWWLLGIAAVAAGISFRFWLGVVYIFIVSLGWISIRVSPSGGSGELILAIQDSLHLFVLASIATTMAAAARWQAAKTDFANQNLIASSVKSAQSQAVELEQSRLDALVHDSVLTTLLVASKAQTPEEVSLARESATEAMRRLDSDTASLKPTTAITQVSFFEALQNRIHEVHPSFEVSLQQTNNSLVPELVSEALTEATLQAVDNSTKHGGGSAKRSVSLQSAGKGLKIVVSDTGKGFRASKIPKDRLGIQLSIIGRVKSVGGRVFIRSEPGKGTDVVLEWSPSV</sequence>
<dbReference type="EMBL" id="CAEZTH010000028">
    <property type="protein sequence ID" value="CAB4559963.1"/>
    <property type="molecule type" value="Genomic_DNA"/>
</dbReference>
<dbReference type="Gene3D" id="3.30.565.10">
    <property type="entry name" value="Histidine kinase-like ATPase, C-terminal domain"/>
    <property type="match status" value="1"/>
</dbReference>
<keyword evidence="3" id="KW-0812">Transmembrane</keyword>
<dbReference type="GO" id="GO:0016301">
    <property type="term" value="F:kinase activity"/>
    <property type="evidence" value="ECO:0007669"/>
    <property type="project" value="UniProtKB-KW"/>
</dbReference>
<feature type="transmembrane region" description="Helical" evidence="3">
    <location>
        <begin position="111"/>
        <end position="144"/>
    </location>
</feature>
<organism evidence="5">
    <name type="scientific">freshwater metagenome</name>
    <dbReference type="NCBI Taxonomy" id="449393"/>
    <lineage>
        <taxon>unclassified sequences</taxon>
        <taxon>metagenomes</taxon>
        <taxon>ecological metagenomes</taxon>
    </lineage>
</organism>
<keyword evidence="2" id="KW-0418">Kinase</keyword>
<dbReference type="SUPFAM" id="SSF55874">
    <property type="entry name" value="ATPase domain of HSP90 chaperone/DNA topoisomerase II/histidine kinase"/>
    <property type="match status" value="1"/>
</dbReference>
<keyword evidence="1" id="KW-0808">Transferase</keyword>
<dbReference type="InterPro" id="IPR003594">
    <property type="entry name" value="HATPase_dom"/>
</dbReference>
<gene>
    <name evidence="5" type="ORF">UFOPK1639_00372</name>
</gene>
<protein>
    <submittedName>
        <fullName evidence="5">Unannotated protein</fullName>
    </submittedName>
</protein>
<keyword evidence="3" id="KW-1133">Transmembrane helix</keyword>
<evidence type="ECO:0000256" key="2">
    <source>
        <dbReference type="ARBA" id="ARBA00022777"/>
    </source>
</evidence>
<feature type="domain" description="Histidine kinase/HSP90-like ATPase" evidence="4">
    <location>
        <begin position="304"/>
        <end position="392"/>
    </location>
</feature>
<dbReference type="PANTHER" id="PTHR24421">
    <property type="entry name" value="NITRATE/NITRITE SENSOR PROTEIN NARX-RELATED"/>
    <property type="match status" value="1"/>
</dbReference>
<feature type="transmembrane region" description="Helical" evidence="3">
    <location>
        <begin position="165"/>
        <end position="183"/>
    </location>
</feature>
<proteinExistence type="predicted"/>
<dbReference type="GO" id="GO:0000160">
    <property type="term" value="P:phosphorelay signal transduction system"/>
    <property type="evidence" value="ECO:0007669"/>
    <property type="project" value="UniProtKB-KW"/>
</dbReference>
<evidence type="ECO:0000313" key="5">
    <source>
        <dbReference type="EMBL" id="CAB4559963.1"/>
    </source>
</evidence>
<accession>A0A6J6DCH9</accession>
<evidence type="ECO:0000256" key="3">
    <source>
        <dbReference type="SAM" id="Phobius"/>
    </source>
</evidence>
<reference evidence="5" key="1">
    <citation type="submission" date="2020-05" db="EMBL/GenBank/DDBJ databases">
        <authorList>
            <person name="Chiriac C."/>
            <person name="Salcher M."/>
            <person name="Ghai R."/>
            <person name="Kavagutti S V."/>
        </authorList>
    </citation>
    <scope>NUCLEOTIDE SEQUENCE</scope>
</reference>
<dbReference type="Pfam" id="PF02518">
    <property type="entry name" value="HATPase_c"/>
    <property type="match status" value="1"/>
</dbReference>
<dbReference type="InterPro" id="IPR050482">
    <property type="entry name" value="Sensor_HK_TwoCompSys"/>
</dbReference>
<feature type="transmembrane region" description="Helical" evidence="3">
    <location>
        <begin position="20"/>
        <end position="39"/>
    </location>
</feature>
<keyword evidence="3" id="KW-0472">Membrane</keyword>
<dbReference type="PANTHER" id="PTHR24421:SF61">
    <property type="entry name" value="OXYGEN SENSOR HISTIDINE KINASE NREB"/>
    <property type="match status" value="1"/>
</dbReference>
<feature type="transmembrane region" description="Helical" evidence="3">
    <location>
        <begin position="51"/>
        <end position="71"/>
    </location>
</feature>
<evidence type="ECO:0000256" key="1">
    <source>
        <dbReference type="ARBA" id="ARBA00022679"/>
    </source>
</evidence>
<dbReference type="AlphaFoldDB" id="A0A6J6DCH9"/>